<dbReference type="AlphaFoldDB" id="A0A367J877"/>
<protein>
    <submittedName>
        <fullName evidence="1">Uncharacterized protein</fullName>
    </submittedName>
</protein>
<organism evidence="1 2">
    <name type="scientific">Rhizopus stolonifer</name>
    <name type="common">Rhizopus nigricans</name>
    <dbReference type="NCBI Taxonomy" id="4846"/>
    <lineage>
        <taxon>Eukaryota</taxon>
        <taxon>Fungi</taxon>
        <taxon>Fungi incertae sedis</taxon>
        <taxon>Mucoromycota</taxon>
        <taxon>Mucoromycotina</taxon>
        <taxon>Mucoromycetes</taxon>
        <taxon>Mucorales</taxon>
        <taxon>Mucorineae</taxon>
        <taxon>Rhizopodaceae</taxon>
        <taxon>Rhizopus</taxon>
    </lineage>
</organism>
<name>A0A367J877_RHIST</name>
<dbReference type="OrthoDB" id="2248794at2759"/>
<dbReference type="EMBL" id="PJQM01004001">
    <property type="protein sequence ID" value="RCH86143.1"/>
    <property type="molecule type" value="Genomic_DNA"/>
</dbReference>
<sequence length="94" mass="10648">MEGVLGLQIIERTVTFYVLVLPNIGLYTMRELAKEKSSDGHVSRFACDQRLYLDMYSIGRSVKAHQISPNNNHEYLEFSLLLISGSQTVVSIEL</sequence>
<dbReference type="Proteomes" id="UP000253551">
    <property type="component" value="Unassembled WGS sequence"/>
</dbReference>
<feature type="non-terminal residue" evidence="1">
    <location>
        <position position="1"/>
    </location>
</feature>
<comment type="caution">
    <text evidence="1">The sequence shown here is derived from an EMBL/GenBank/DDBJ whole genome shotgun (WGS) entry which is preliminary data.</text>
</comment>
<accession>A0A367J877</accession>
<reference evidence="1 2" key="1">
    <citation type="journal article" date="2018" name="G3 (Bethesda)">
        <title>Phylogenetic and Phylogenomic Definition of Rhizopus Species.</title>
        <authorList>
            <person name="Gryganskyi A.P."/>
            <person name="Golan J."/>
            <person name="Dolatabadi S."/>
            <person name="Mondo S."/>
            <person name="Robb S."/>
            <person name="Idnurm A."/>
            <person name="Muszewska A."/>
            <person name="Steczkiewicz K."/>
            <person name="Masonjones S."/>
            <person name="Liao H.L."/>
            <person name="Gajdeczka M.T."/>
            <person name="Anike F."/>
            <person name="Vuek A."/>
            <person name="Anishchenko I.M."/>
            <person name="Voigt K."/>
            <person name="de Hoog G.S."/>
            <person name="Smith M.E."/>
            <person name="Heitman J."/>
            <person name="Vilgalys R."/>
            <person name="Stajich J.E."/>
        </authorList>
    </citation>
    <scope>NUCLEOTIDE SEQUENCE [LARGE SCALE GENOMIC DNA]</scope>
    <source>
        <strain evidence="1 2">LSU 92-RS-03</strain>
    </source>
</reference>
<evidence type="ECO:0000313" key="1">
    <source>
        <dbReference type="EMBL" id="RCH86143.1"/>
    </source>
</evidence>
<evidence type="ECO:0000313" key="2">
    <source>
        <dbReference type="Proteomes" id="UP000253551"/>
    </source>
</evidence>
<gene>
    <name evidence="1" type="ORF">CU098_010053</name>
</gene>
<proteinExistence type="predicted"/>
<keyword evidence="2" id="KW-1185">Reference proteome</keyword>